<dbReference type="KEGG" id="qsa:O6P43_034247"/>
<dbReference type="PANTHER" id="PTHR46264">
    <property type="entry name" value="TYROSINE-TRNA LIGASE"/>
    <property type="match status" value="1"/>
</dbReference>
<name>A0AAD7P7S6_QUISA</name>
<keyword evidence="6 9" id="KW-0030">Aminoacyl-tRNA synthetase</keyword>
<feature type="compositionally biased region" description="Low complexity" evidence="10">
    <location>
        <begin position="1"/>
        <end position="17"/>
    </location>
</feature>
<dbReference type="InterPro" id="IPR014729">
    <property type="entry name" value="Rossmann-like_a/b/a_fold"/>
</dbReference>
<evidence type="ECO:0000256" key="8">
    <source>
        <dbReference type="ARBA" id="ARBA00048248"/>
    </source>
</evidence>
<evidence type="ECO:0000313" key="12">
    <source>
        <dbReference type="Proteomes" id="UP001163823"/>
    </source>
</evidence>
<keyword evidence="3 9" id="KW-0547">Nucleotide-binding</keyword>
<gene>
    <name evidence="11" type="ORF">O6P43_034247</name>
</gene>
<feature type="region of interest" description="Disordered" evidence="10">
    <location>
        <begin position="1"/>
        <end position="34"/>
    </location>
</feature>
<evidence type="ECO:0000313" key="11">
    <source>
        <dbReference type="EMBL" id="KAJ7944925.1"/>
    </source>
</evidence>
<evidence type="ECO:0000256" key="6">
    <source>
        <dbReference type="ARBA" id="ARBA00023146"/>
    </source>
</evidence>
<evidence type="ECO:0000256" key="4">
    <source>
        <dbReference type="ARBA" id="ARBA00022840"/>
    </source>
</evidence>
<dbReference type="GO" id="GO:0005524">
    <property type="term" value="F:ATP binding"/>
    <property type="evidence" value="ECO:0007669"/>
    <property type="project" value="UniProtKB-KW"/>
</dbReference>
<dbReference type="AlphaFoldDB" id="A0AAD7P7S6"/>
<evidence type="ECO:0000256" key="9">
    <source>
        <dbReference type="RuleBase" id="RU363036"/>
    </source>
</evidence>
<evidence type="ECO:0000256" key="7">
    <source>
        <dbReference type="ARBA" id="ARBA00033323"/>
    </source>
</evidence>
<dbReference type="Pfam" id="PF00579">
    <property type="entry name" value="tRNA-synt_1b"/>
    <property type="match status" value="1"/>
</dbReference>
<comment type="catalytic activity">
    <reaction evidence="8">
        <text>tRNA(Tyr) + L-tyrosine + ATP = L-tyrosyl-tRNA(Tyr) + AMP + diphosphate + H(+)</text>
        <dbReference type="Rhea" id="RHEA:10220"/>
        <dbReference type="Rhea" id="RHEA-COMP:9706"/>
        <dbReference type="Rhea" id="RHEA-COMP:9707"/>
        <dbReference type="ChEBI" id="CHEBI:15378"/>
        <dbReference type="ChEBI" id="CHEBI:30616"/>
        <dbReference type="ChEBI" id="CHEBI:33019"/>
        <dbReference type="ChEBI" id="CHEBI:58315"/>
        <dbReference type="ChEBI" id="CHEBI:78442"/>
        <dbReference type="ChEBI" id="CHEBI:78536"/>
        <dbReference type="ChEBI" id="CHEBI:456215"/>
        <dbReference type="EC" id="6.1.1.1"/>
    </reaction>
</comment>
<dbReference type="InterPro" id="IPR002305">
    <property type="entry name" value="aa-tRNA-synth_Ic"/>
</dbReference>
<dbReference type="EC" id="6.1.1.1" evidence="1"/>
<feature type="compositionally biased region" description="Polar residues" evidence="10">
    <location>
        <begin position="18"/>
        <end position="34"/>
    </location>
</feature>
<dbReference type="PANTHER" id="PTHR46264:SF4">
    <property type="entry name" value="TYROSINE--TRNA LIGASE, CYTOPLASMIC"/>
    <property type="match status" value="1"/>
</dbReference>
<keyword evidence="4 9" id="KW-0067">ATP-binding</keyword>
<evidence type="ECO:0000256" key="2">
    <source>
        <dbReference type="ARBA" id="ARBA00022598"/>
    </source>
</evidence>
<organism evidence="11 12">
    <name type="scientific">Quillaja saponaria</name>
    <name type="common">Soap bark tree</name>
    <dbReference type="NCBI Taxonomy" id="32244"/>
    <lineage>
        <taxon>Eukaryota</taxon>
        <taxon>Viridiplantae</taxon>
        <taxon>Streptophyta</taxon>
        <taxon>Embryophyta</taxon>
        <taxon>Tracheophyta</taxon>
        <taxon>Spermatophyta</taxon>
        <taxon>Magnoliopsida</taxon>
        <taxon>eudicotyledons</taxon>
        <taxon>Gunneridae</taxon>
        <taxon>Pentapetalae</taxon>
        <taxon>rosids</taxon>
        <taxon>fabids</taxon>
        <taxon>Fabales</taxon>
        <taxon>Quillajaceae</taxon>
        <taxon>Quillaja</taxon>
    </lineage>
</organism>
<evidence type="ECO:0000256" key="5">
    <source>
        <dbReference type="ARBA" id="ARBA00022917"/>
    </source>
</evidence>
<keyword evidence="2 9" id="KW-0436">Ligase</keyword>
<dbReference type="EMBL" id="JARAOO010000014">
    <property type="protein sequence ID" value="KAJ7944925.1"/>
    <property type="molecule type" value="Genomic_DNA"/>
</dbReference>
<accession>A0AAD7P7S6</accession>
<protein>
    <recommendedName>
        <fullName evidence="1">tyrosine--tRNA ligase</fullName>
        <ecNumber evidence="1">6.1.1.1</ecNumber>
    </recommendedName>
    <alternativeName>
        <fullName evidence="7">Tyrosyl-tRNA synthetase</fullName>
    </alternativeName>
</protein>
<keyword evidence="12" id="KW-1185">Reference proteome</keyword>
<dbReference type="SUPFAM" id="SSF52374">
    <property type="entry name" value="Nucleotidylyl transferase"/>
    <property type="match status" value="1"/>
</dbReference>
<comment type="caution">
    <text evidence="11">The sequence shown here is derived from an EMBL/GenBank/DDBJ whole genome shotgun (WGS) entry which is preliminary data.</text>
</comment>
<dbReference type="GO" id="GO:0004831">
    <property type="term" value="F:tyrosine-tRNA ligase activity"/>
    <property type="evidence" value="ECO:0007669"/>
    <property type="project" value="UniProtKB-EC"/>
</dbReference>
<evidence type="ECO:0000256" key="3">
    <source>
        <dbReference type="ARBA" id="ARBA00022741"/>
    </source>
</evidence>
<evidence type="ECO:0000256" key="10">
    <source>
        <dbReference type="SAM" id="MobiDB-lite"/>
    </source>
</evidence>
<evidence type="ECO:0000256" key="1">
    <source>
        <dbReference type="ARBA" id="ARBA00013160"/>
    </source>
</evidence>
<dbReference type="Proteomes" id="UP001163823">
    <property type="component" value="Chromosome 14"/>
</dbReference>
<dbReference type="Gene3D" id="3.40.50.620">
    <property type="entry name" value="HUPs"/>
    <property type="match status" value="1"/>
</dbReference>
<dbReference type="InterPro" id="IPR050489">
    <property type="entry name" value="Tyr-tRNA_synthase"/>
</dbReference>
<sequence length="111" mass="12064">MDGSSASGVAEAVGSLSISNSQDGEQSESSNPINQLTLEEKYQIVRSVGEECIQEDELRNLLEKKPEPVCYDGFEPSGRMHIAQGVMKAISVNKLTSAGCKVKIWIADWFA</sequence>
<keyword evidence="5 9" id="KW-0648">Protein biosynthesis</keyword>
<dbReference type="GO" id="GO:0005737">
    <property type="term" value="C:cytoplasm"/>
    <property type="evidence" value="ECO:0007669"/>
    <property type="project" value="TreeGrafter"/>
</dbReference>
<dbReference type="GO" id="GO:0006437">
    <property type="term" value="P:tyrosyl-tRNA aminoacylation"/>
    <property type="evidence" value="ECO:0007669"/>
    <property type="project" value="TreeGrafter"/>
</dbReference>
<reference evidence="11" key="1">
    <citation type="journal article" date="2023" name="Science">
        <title>Elucidation of the pathway for biosynthesis of saponin adjuvants from the soapbark tree.</title>
        <authorList>
            <person name="Reed J."/>
            <person name="Orme A."/>
            <person name="El-Demerdash A."/>
            <person name="Owen C."/>
            <person name="Martin L.B.B."/>
            <person name="Misra R.C."/>
            <person name="Kikuchi S."/>
            <person name="Rejzek M."/>
            <person name="Martin A.C."/>
            <person name="Harkess A."/>
            <person name="Leebens-Mack J."/>
            <person name="Louveau T."/>
            <person name="Stephenson M.J."/>
            <person name="Osbourn A."/>
        </authorList>
    </citation>
    <scope>NUCLEOTIDE SEQUENCE</scope>
    <source>
        <strain evidence="11">S10</strain>
    </source>
</reference>
<comment type="similarity">
    <text evidence="9">Belongs to the class-I aminoacyl-tRNA synthetase family.</text>
</comment>
<proteinExistence type="inferred from homology"/>